<gene>
    <name evidence="6" type="primary">rpl28</name>
    <name evidence="6" type="ORF">Sebd_066</name>
</gene>
<protein>
    <recommendedName>
        <fullName evidence="4">Large ribosomal subunit protein bL28c</fullName>
    </recommendedName>
    <alternativeName>
        <fullName evidence="5">50S ribosomal protein L28, chloroplastic</fullName>
    </alternativeName>
</protein>
<dbReference type="SUPFAM" id="SSF143800">
    <property type="entry name" value="L28p-like"/>
    <property type="match status" value="1"/>
</dbReference>
<dbReference type="InterPro" id="IPR037147">
    <property type="entry name" value="Ribosomal_bL28_sf"/>
</dbReference>
<keyword evidence="2 6" id="KW-0689">Ribosomal protein</keyword>
<dbReference type="HAMAP" id="MF_00373">
    <property type="entry name" value="Ribosomal_bL28"/>
    <property type="match status" value="1"/>
</dbReference>
<dbReference type="GO" id="GO:0005840">
    <property type="term" value="C:ribosome"/>
    <property type="evidence" value="ECO:0007669"/>
    <property type="project" value="UniProtKB-KW"/>
</dbReference>
<evidence type="ECO:0000256" key="4">
    <source>
        <dbReference type="ARBA" id="ARBA00035265"/>
    </source>
</evidence>
<dbReference type="GO" id="GO:0003735">
    <property type="term" value="F:structural constituent of ribosome"/>
    <property type="evidence" value="ECO:0007669"/>
    <property type="project" value="InterPro"/>
</dbReference>
<organism evidence="6">
    <name type="scientific">Sebdenia flabellata</name>
    <dbReference type="NCBI Taxonomy" id="42024"/>
    <lineage>
        <taxon>Eukaryota</taxon>
        <taxon>Rhodophyta</taxon>
        <taxon>Florideophyceae</taxon>
        <taxon>Rhodymeniophycidae</taxon>
        <taxon>Sebdeniales</taxon>
        <taxon>Sebdeniaceae</taxon>
        <taxon>Sebdenia</taxon>
    </lineage>
</organism>
<comment type="similarity">
    <text evidence="1">Belongs to the bacterial ribosomal protein bL28 family.</text>
</comment>
<dbReference type="PANTHER" id="PTHR13528">
    <property type="entry name" value="39S RIBOSOMAL PROTEIN L28, MITOCHONDRIAL"/>
    <property type="match status" value="1"/>
</dbReference>
<dbReference type="InterPro" id="IPR034704">
    <property type="entry name" value="Ribosomal_bL28/bL31-like_sf"/>
</dbReference>
<evidence type="ECO:0000256" key="3">
    <source>
        <dbReference type="ARBA" id="ARBA00023274"/>
    </source>
</evidence>
<dbReference type="RefSeq" id="YP_009296218.1">
    <property type="nucleotide sequence ID" value="NC_031170.1"/>
</dbReference>
<dbReference type="InterPro" id="IPR001383">
    <property type="entry name" value="Ribosomal_bL28_bact-type"/>
</dbReference>
<dbReference type="Pfam" id="PF00830">
    <property type="entry name" value="Ribosomal_L28"/>
    <property type="match status" value="1"/>
</dbReference>
<reference evidence="6" key="1">
    <citation type="journal article" date="2016" name="BMC Biol.">
        <title>Parallel evolution of highly conserved plastid genome architecture in red seaweeds and seed plants.</title>
        <authorList>
            <person name="Lee J."/>
            <person name="Cho C.H."/>
            <person name="Park S.I."/>
            <person name="Choi J.W."/>
            <person name="Song H.S."/>
            <person name="West J.A."/>
            <person name="Bhattacharya D."/>
            <person name="Yoon H.S."/>
        </authorList>
    </citation>
    <scope>NUCLEOTIDE SEQUENCE</scope>
</reference>
<geneLocation type="plastid" evidence="6"/>
<dbReference type="PANTHER" id="PTHR13528:SF2">
    <property type="entry name" value="LARGE RIBOSOMAL SUBUNIT PROTEIN BL28M"/>
    <property type="match status" value="1"/>
</dbReference>
<keyword evidence="3" id="KW-0687">Ribonucleoprotein</keyword>
<name>A0A1C9C9T7_9FLOR</name>
<evidence type="ECO:0000256" key="5">
    <source>
        <dbReference type="ARBA" id="ARBA00035447"/>
    </source>
</evidence>
<dbReference type="InterPro" id="IPR026569">
    <property type="entry name" value="Ribosomal_bL28"/>
</dbReference>
<dbReference type="GeneID" id="29072524"/>
<dbReference type="NCBIfam" id="TIGR00009">
    <property type="entry name" value="L28"/>
    <property type="match status" value="1"/>
</dbReference>
<proteinExistence type="inferred from homology"/>
<dbReference type="GO" id="GO:1990904">
    <property type="term" value="C:ribonucleoprotein complex"/>
    <property type="evidence" value="ECO:0007669"/>
    <property type="project" value="UniProtKB-KW"/>
</dbReference>
<evidence type="ECO:0000313" key="6">
    <source>
        <dbReference type="EMBL" id="AOM65153.1"/>
    </source>
</evidence>
<dbReference type="Gene3D" id="2.30.170.40">
    <property type="entry name" value="Ribosomal protein L28/L24"/>
    <property type="match status" value="1"/>
</dbReference>
<dbReference type="GO" id="GO:0006412">
    <property type="term" value="P:translation"/>
    <property type="evidence" value="ECO:0007669"/>
    <property type="project" value="InterPro"/>
</dbReference>
<sequence length="72" mass="8431">MSKVCQITKKKANNGYSVSHSHIRTKRIQSINLQTKKVWSKTQQTWVRLRISTKAIKSLHKINIKKSKFCSF</sequence>
<evidence type="ECO:0000256" key="2">
    <source>
        <dbReference type="ARBA" id="ARBA00022980"/>
    </source>
</evidence>
<accession>A0A1C9C9T7</accession>
<dbReference type="EMBL" id="KX284713">
    <property type="protein sequence ID" value="AOM65153.1"/>
    <property type="molecule type" value="Genomic_DNA"/>
</dbReference>
<evidence type="ECO:0000256" key="1">
    <source>
        <dbReference type="ARBA" id="ARBA00008760"/>
    </source>
</evidence>
<dbReference type="AlphaFoldDB" id="A0A1C9C9T7"/>
<keyword evidence="6" id="KW-0934">Plastid</keyword>